<comment type="caution">
    <text evidence="1">The sequence shown here is derived from an EMBL/GenBank/DDBJ whole genome shotgun (WGS) entry which is preliminary data.</text>
</comment>
<sequence>MRQLAFQLRREHIGHERTAMLRICPITLTRAATLRDPRPAPGTGG</sequence>
<dbReference type="HOGENOM" id="CLU_3205057_0_0_5"/>
<accession>S9R4P4</accession>
<dbReference type="Proteomes" id="UP000015347">
    <property type="component" value="Unassembled WGS sequence"/>
</dbReference>
<evidence type="ECO:0000313" key="1">
    <source>
        <dbReference type="EMBL" id="EPX86902.1"/>
    </source>
</evidence>
<evidence type="ECO:0000313" key="2">
    <source>
        <dbReference type="Proteomes" id="UP000015347"/>
    </source>
</evidence>
<gene>
    <name evidence="1" type="ORF">Salmuc_01553</name>
</gene>
<protein>
    <submittedName>
        <fullName evidence="1">Uncharacterized protein</fullName>
    </submittedName>
</protein>
<organism evidence="1 2">
    <name type="scientific">Salipiger mucosus DSM 16094</name>
    <dbReference type="NCBI Taxonomy" id="1123237"/>
    <lineage>
        <taxon>Bacteria</taxon>
        <taxon>Pseudomonadati</taxon>
        <taxon>Pseudomonadota</taxon>
        <taxon>Alphaproteobacteria</taxon>
        <taxon>Rhodobacterales</taxon>
        <taxon>Roseobacteraceae</taxon>
        <taxon>Salipiger</taxon>
    </lineage>
</organism>
<dbReference type="AlphaFoldDB" id="S9R4P4"/>
<proteinExistence type="predicted"/>
<keyword evidence="2" id="KW-1185">Reference proteome</keyword>
<name>S9R4P4_9RHOB</name>
<dbReference type="STRING" id="1123237.Salmuc_01553"/>
<dbReference type="EMBL" id="APVH01000003">
    <property type="protein sequence ID" value="EPX86902.1"/>
    <property type="molecule type" value="Genomic_DNA"/>
</dbReference>
<reference evidence="2" key="1">
    <citation type="journal article" date="2014" name="Stand. Genomic Sci.">
        <title>Genome sequence of the exopolysaccharide-producing Salipiger mucosus type strain (DSM 16094(T)), a moderately halophilic member of the Roseobacter clade.</title>
        <authorList>
            <person name="Riedel T."/>
            <person name="Spring S."/>
            <person name="Fiebig A."/>
            <person name="Petersen J."/>
            <person name="Kyrpides N.C."/>
            <person name="Goker M."/>
            <person name="Klenk H.P."/>
        </authorList>
    </citation>
    <scope>NUCLEOTIDE SEQUENCE [LARGE SCALE GENOMIC DNA]</scope>
    <source>
        <strain evidence="2">DSM 16094</strain>
    </source>
</reference>